<keyword evidence="3" id="KW-1185">Reference proteome</keyword>
<evidence type="ECO:0000313" key="2">
    <source>
        <dbReference type="EMBL" id="NEN25830.1"/>
    </source>
</evidence>
<dbReference type="InterPro" id="IPR001940">
    <property type="entry name" value="Peptidase_S1C"/>
</dbReference>
<dbReference type="Gene3D" id="2.40.10.120">
    <property type="match status" value="1"/>
</dbReference>
<keyword evidence="1" id="KW-0732">Signal</keyword>
<dbReference type="PANTHER" id="PTHR22939">
    <property type="entry name" value="SERINE PROTEASE FAMILY S1C HTRA-RELATED"/>
    <property type="match status" value="1"/>
</dbReference>
<gene>
    <name evidence="2" type="ORF">G3O08_20275</name>
</gene>
<dbReference type="PRINTS" id="PR00834">
    <property type="entry name" value="PROTEASES2C"/>
</dbReference>
<keyword evidence="2" id="KW-0645">Protease</keyword>
<accession>A0A7K3WVY1</accession>
<reference evidence="2 3" key="1">
    <citation type="submission" date="2020-02" db="EMBL/GenBank/DDBJ databases">
        <title>Out from the shadows clarifying the taxonomy of the family Cryomorphaceae and related taxa by utilizing the GTDB taxonomic framework.</title>
        <authorList>
            <person name="Bowman J.P."/>
        </authorList>
    </citation>
    <scope>NUCLEOTIDE SEQUENCE [LARGE SCALE GENOMIC DNA]</scope>
    <source>
        <strain evidence="2 3">QSSC 1-22</strain>
    </source>
</reference>
<dbReference type="GO" id="GO:0006508">
    <property type="term" value="P:proteolysis"/>
    <property type="evidence" value="ECO:0007669"/>
    <property type="project" value="UniProtKB-KW"/>
</dbReference>
<dbReference type="Proteomes" id="UP000486602">
    <property type="component" value="Unassembled WGS sequence"/>
</dbReference>
<dbReference type="EMBL" id="JAAGVY010000088">
    <property type="protein sequence ID" value="NEN25830.1"/>
    <property type="molecule type" value="Genomic_DNA"/>
</dbReference>
<name>A0A7K3WVY1_9FLAO</name>
<protein>
    <submittedName>
        <fullName evidence="2">Trypsin-like serine protease</fullName>
    </submittedName>
</protein>
<comment type="caution">
    <text evidence="2">The sequence shown here is derived from an EMBL/GenBank/DDBJ whole genome shotgun (WGS) entry which is preliminary data.</text>
</comment>
<evidence type="ECO:0000313" key="3">
    <source>
        <dbReference type="Proteomes" id="UP000486602"/>
    </source>
</evidence>
<sequence length="424" mass="46518">MIRKTPPLQYASHFPFYCGLLVAALLTITSIADAQEPQPIEVRRMVIDLELAKVVGVSNKTKKDDELASVGIYNIQYSQAFQSQNNFYANTLKEYIEEAFVQQGFKVEGYGHVFQEVRSNISPRFALAFDLNDLLFNYFLQFGSTQPNIFHTQMNVRLQVLNLHTEMIELNKKISSKFYSTATGLPIGTADFSNYFEKAFAQLVDDMLGDPEIKDILYASAKPTPPQFDTEVLLPIAGAPERTPIKSAMEATVTIKNGSSHGSGSIISREGLILTCHHNINAAEEVQIIFSNGIRTTAKVLRKDPEYDLALLQLTDIAASPLYLAGNAQPEPGEEAWVIGTPATTELGQSVSRGIVSGNRIIEDKEYIQTDASINRGNSGGPLLNAQDRIIGMVNAKVIGSGVEGLGFAIPTAIITERLKLVVE</sequence>
<dbReference type="GO" id="GO:0004252">
    <property type="term" value="F:serine-type endopeptidase activity"/>
    <property type="evidence" value="ECO:0007669"/>
    <property type="project" value="InterPro"/>
</dbReference>
<proteinExistence type="predicted"/>
<dbReference type="Pfam" id="PF13365">
    <property type="entry name" value="Trypsin_2"/>
    <property type="match status" value="1"/>
</dbReference>
<feature type="signal peptide" evidence="1">
    <location>
        <begin position="1"/>
        <end position="34"/>
    </location>
</feature>
<feature type="chain" id="PRO_5029755503" evidence="1">
    <location>
        <begin position="35"/>
        <end position="424"/>
    </location>
</feature>
<dbReference type="AlphaFoldDB" id="A0A7K3WVY1"/>
<evidence type="ECO:0000256" key="1">
    <source>
        <dbReference type="SAM" id="SignalP"/>
    </source>
</evidence>
<dbReference type="SUPFAM" id="SSF50494">
    <property type="entry name" value="Trypsin-like serine proteases"/>
    <property type="match status" value="1"/>
</dbReference>
<keyword evidence="2" id="KW-0378">Hydrolase</keyword>
<organism evidence="2 3">
    <name type="scientific">Cryomorpha ignava</name>
    <dbReference type="NCBI Taxonomy" id="101383"/>
    <lineage>
        <taxon>Bacteria</taxon>
        <taxon>Pseudomonadati</taxon>
        <taxon>Bacteroidota</taxon>
        <taxon>Flavobacteriia</taxon>
        <taxon>Flavobacteriales</taxon>
        <taxon>Cryomorphaceae</taxon>
        <taxon>Cryomorpha</taxon>
    </lineage>
</organism>
<dbReference type="PANTHER" id="PTHR22939:SF129">
    <property type="entry name" value="SERINE PROTEASE HTRA2, MITOCHONDRIAL"/>
    <property type="match status" value="1"/>
</dbReference>
<dbReference type="InterPro" id="IPR009003">
    <property type="entry name" value="Peptidase_S1_PA"/>
</dbReference>
<dbReference type="RefSeq" id="WP_163287275.1">
    <property type="nucleotide sequence ID" value="NZ_JAAGVY010000088.1"/>
</dbReference>